<dbReference type="PANTHER" id="PTHR24148:SF64">
    <property type="entry name" value="HETEROKARYON INCOMPATIBILITY DOMAIN-CONTAINING PROTEIN"/>
    <property type="match status" value="1"/>
</dbReference>
<feature type="domain" description="Heterokaryon incompatibility" evidence="1">
    <location>
        <begin position="69"/>
        <end position="284"/>
    </location>
</feature>
<comment type="caution">
    <text evidence="2">The sequence shown here is derived from an EMBL/GenBank/DDBJ whole genome shotgun (WGS) entry which is preliminary data.</text>
</comment>
<dbReference type="InterPro" id="IPR052895">
    <property type="entry name" value="HetReg/Transcr_Mod"/>
</dbReference>
<proteinExistence type="predicted"/>
<dbReference type="Pfam" id="PF26639">
    <property type="entry name" value="Het-6_barrel"/>
    <property type="match status" value="1"/>
</dbReference>
<dbReference type="InterPro" id="IPR010730">
    <property type="entry name" value="HET"/>
</dbReference>
<dbReference type="EMBL" id="JASWJB010000069">
    <property type="protein sequence ID" value="KAK2601833.1"/>
    <property type="molecule type" value="Genomic_DNA"/>
</dbReference>
<accession>A0AAJ0CR07</accession>
<evidence type="ECO:0000313" key="2">
    <source>
        <dbReference type="EMBL" id="KAK2601833.1"/>
    </source>
</evidence>
<protein>
    <recommendedName>
        <fullName evidence="1">Heterokaryon incompatibility domain-containing protein</fullName>
    </recommendedName>
</protein>
<organism evidence="2 3">
    <name type="scientific">Conoideocrella luteorostrata</name>
    <dbReference type="NCBI Taxonomy" id="1105319"/>
    <lineage>
        <taxon>Eukaryota</taxon>
        <taxon>Fungi</taxon>
        <taxon>Dikarya</taxon>
        <taxon>Ascomycota</taxon>
        <taxon>Pezizomycotina</taxon>
        <taxon>Sordariomycetes</taxon>
        <taxon>Hypocreomycetidae</taxon>
        <taxon>Hypocreales</taxon>
        <taxon>Clavicipitaceae</taxon>
        <taxon>Conoideocrella</taxon>
    </lineage>
</organism>
<dbReference type="PANTHER" id="PTHR24148">
    <property type="entry name" value="ANKYRIN REPEAT DOMAIN-CONTAINING PROTEIN 39 HOMOLOG-RELATED"/>
    <property type="match status" value="1"/>
</dbReference>
<evidence type="ECO:0000313" key="3">
    <source>
        <dbReference type="Proteomes" id="UP001251528"/>
    </source>
</evidence>
<gene>
    <name evidence="2" type="ORF">QQS21_004616</name>
</gene>
<dbReference type="Pfam" id="PF06985">
    <property type="entry name" value="HET"/>
    <property type="match status" value="1"/>
</dbReference>
<dbReference type="Proteomes" id="UP001251528">
    <property type="component" value="Unassembled WGS sequence"/>
</dbReference>
<name>A0AAJ0CR07_9HYPO</name>
<keyword evidence="3" id="KW-1185">Reference proteome</keyword>
<dbReference type="AlphaFoldDB" id="A0AAJ0CR07"/>
<evidence type="ECO:0000259" key="1">
    <source>
        <dbReference type="Pfam" id="PF06985"/>
    </source>
</evidence>
<sequence>MSKPNVYSYVPLVDASAQIRILKLDFDVKAITRHKIRRPLAGTLKNYYLPKSALSRTQRALQSVQLPSFYALSYVWGPQARTHQILIDGKSLKVTENLYFALRDMQMQHMGNLYVWADAICINQDDLAERSEQVLLMREIYHSAYFVQIWLGLTCADGKRCLKFIADLCGQMYDDDTPDEESEERIHQAISFPAAALLNVGQKLAQGLYAGMDIFIPRARDDGAKLVLETDEHQKTIDSLTKWRPKEKRLKKVESENFAEMAALIDTVFIQRSGWFERMWVVQELGVTENADIIYDGTTISWDEFLGVIYYLHYTCGSPLPNIHKLTTLEKIRVGWTGGNRLPLYSLIRECRDRQASDPKDKVYALFGLMGDQMNAFLQPNYAKSLGEVYALTTQHFISQNRSLDPICGWQTSGRHDLPSWVPDYSLDQSRAAASLVADYGKESLFASSGYDIQGEYVINASPLQDWSFLHVTALFIDSIAVTSPGCPLNAELETIEQLWHTTILKAAYLLKENVKDLTSSLNTVSAAVSRYSKYWEIAKSLPVAPSLYSLEEVKLADAINQCTDLELETSSSGNKEIVELYVQSLLCGRGITTARLSGEDAKVIIDLKFPETLNDLQNNHLLLICQAFERGMRNRIIAVTNKGHICVLPQHARQGDIMCVLFGCSVPILIRKSDNPKAYTFVGDCYCYGFMDAEAIVMQIKGELVQQSIVLA</sequence>
<reference evidence="2" key="1">
    <citation type="submission" date="2023-06" db="EMBL/GenBank/DDBJ databases">
        <title>Conoideocrella luteorostrata (Hypocreales: Clavicipitaceae), a potential biocontrol fungus for elongate hemlock scale in United States Christmas tree production areas.</title>
        <authorList>
            <person name="Barrett H."/>
            <person name="Lovett B."/>
            <person name="Macias A.M."/>
            <person name="Stajich J.E."/>
            <person name="Kasson M.T."/>
        </authorList>
    </citation>
    <scope>NUCLEOTIDE SEQUENCE</scope>
    <source>
        <strain evidence="2">ARSEF 14590</strain>
    </source>
</reference>